<dbReference type="Proteomes" id="UP001164305">
    <property type="component" value="Chromosome"/>
</dbReference>
<evidence type="ECO:0000313" key="1">
    <source>
        <dbReference type="EMBL" id="UYG15721.1"/>
    </source>
</evidence>
<sequence>MSMDGMFEDLEGRLAHLEDQQMRATAEDLARAERSQVALVDRLRAAEGLPLVVHLTVGGSVEGPVAEIGRTWMMLGREHDRGARAVIPLAQVTSIEGLPARARPAPASPLGARPLTSVLRRIARDRSLVRVQTPSATLPGRLASVGEDFVDIVSLPTGERGAVAGGGISTIPLAAIVLVSLD</sequence>
<evidence type="ECO:0000313" key="2">
    <source>
        <dbReference type="Proteomes" id="UP001164305"/>
    </source>
</evidence>
<evidence type="ECO:0008006" key="3">
    <source>
        <dbReference type="Google" id="ProtNLM"/>
    </source>
</evidence>
<accession>A0ABY6FZB1</accession>
<name>A0ABY6FZB1_9MICO</name>
<proteinExistence type="predicted"/>
<dbReference type="EMBL" id="CP107020">
    <property type="protein sequence ID" value="UYG15721.1"/>
    <property type="molecule type" value="Genomic_DNA"/>
</dbReference>
<reference evidence="1" key="1">
    <citation type="submission" date="2022-10" db="EMBL/GenBank/DDBJ databases">
        <title>Whole-Genome Sequencing of Brachybacterium huguangmaarense BRM-3, Isolated from Betula schmidtii.</title>
        <authorList>
            <person name="Haam D."/>
        </authorList>
    </citation>
    <scope>NUCLEOTIDE SEQUENCE</scope>
    <source>
        <strain evidence="1">BRM-3</strain>
    </source>
</reference>
<gene>
    <name evidence="1" type="ORF">BRM3_08695</name>
</gene>
<organism evidence="1 2">
    <name type="scientific">Brachybacterium huguangmaarense</name>
    <dbReference type="NCBI Taxonomy" id="1652028"/>
    <lineage>
        <taxon>Bacteria</taxon>
        <taxon>Bacillati</taxon>
        <taxon>Actinomycetota</taxon>
        <taxon>Actinomycetes</taxon>
        <taxon>Micrococcales</taxon>
        <taxon>Dermabacteraceae</taxon>
        <taxon>Brachybacterium</taxon>
    </lineage>
</organism>
<dbReference type="RefSeq" id="WP_263592935.1">
    <property type="nucleotide sequence ID" value="NZ_CP107020.1"/>
</dbReference>
<protein>
    <recommendedName>
        <fullName evidence="3">Fis family transcriptional regulator</fullName>
    </recommendedName>
</protein>
<keyword evidence="2" id="KW-1185">Reference proteome</keyword>